<evidence type="ECO:0000313" key="1">
    <source>
        <dbReference type="EMBL" id="SDG86337.1"/>
    </source>
</evidence>
<name>A0A1G7XQ75_9BACT</name>
<keyword evidence="2" id="KW-1185">Reference proteome</keyword>
<reference evidence="2" key="1">
    <citation type="submission" date="2016-10" db="EMBL/GenBank/DDBJ databases">
        <authorList>
            <person name="Varghese N."/>
            <person name="Submissions S."/>
        </authorList>
    </citation>
    <scope>NUCLEOTIDE SEQUENCE [LARGE SCALE GENOMIC DNA]</scope>
    <source>
        <strain evidence="2">DSM 25329</strain>
    </source>
</reference>
<gene>
    <name evidence="1" type="ORF">SAMN04487996_12477</name>
</gene>
<accession>A0A1G7XQ75</accession>
<dbReference type="EMBL" id="FNAN01000024">
    <property type="protein sequence ID" value="SDG86337.1"/>
    <property type="molecule type" value="Genomic_DNA"/>
</dbReference>
<dbReference type="Gene3D" id="3.30.460.40">
    <property type="match status" value="1"/>
</dbReference>
<dbReference type="InterPro" id="IPR043519">
    <property type="entry name" value="NT_sf"/>
</dbReference>
<dbReference type="AlphaFoldDB" id="A0A1G7XQ75"/>
<dbReference type="RefSeq" id="WP_229212950.1">
    <property type="nucleotide sequence ID" value="NZ_FNAN01000024.1"/>
</dbReference>
<organism evidence="1 2">
    <name type="scientific">Dyadobacter soli</name>
    <dbReference type="NCBI Taxonomy" id="659014"/>
    <lineage>
        <taxon>Bacteria</taxon>
        <taxon>Pseudomonadati</taxon>
        <taxon>Bacteroidota</taxon>
        <taxon>Cytophagia</taxon>
        <taxon>Cytophagales</taxon>
        <taxon>Spirosomataceae</taxon>
        <taxon>Dyadobacter</taxon>
    </lineage>
</organism>
<dbReference type="Proteomes" id="UP000198748">
    <property type="component" value="Unassembled WGS sequence"/>
</dbReference>
<evidence type="ECO:0008006" key="3">
    <source>
        <dbReference type="Google" id="ProtNLM"/>
    </source>
</evidence>
<evidence type="ECO:0000313" key="2">
    <source>
        <dbReference type="Proteomes" id="UP000198748"/>
    </source>
</evidence>
<proteinExistence type="predicted"/>
<dbReference type="SUPFAM" id="SSF81301">
    <property type="entry name" value="Nucleotidyltransferase"/>
    <property type="match status" value="1"/>
</dbReference>
<dbReference type="STRING" id="659014.SAMN04487996_12477"/>
<protein>
    <recommendedName>
        <fullName evidence="3">Nucleotidyl transferase AbiEii toxin, Type IV TA system</fullName>
    </recommendedName>
</protein>
<sequence>MERKKIKVFGSFEELDQDQLEMNIESSLEERWESYWKLRRFHRLLFREIGEDIVYPEAVRKLILYKPMDVEDVEFLRFVKAAAENKLEYMLIGGLALAMNGIARYTQDADVWIRPTKENKERFVKTLMALSYEEDEIARLREVDFQKAQHIRLAGPIDVMTVVHFRMEYDTCRSRAREFLTVEGLTIHFIHINDLRELKILARRPKDLHDVLMIDELLEKLGKRLDGGD</sequence>